<keyword evidence="1" id="KW-0472">Membrane</keyword>
<reference evidence="2" key="1">
    <citation type="journal article" date="2020" name="Nature">
        <title>Giant virus diversity and host interactions through global metagenomics.</title>
        <authorList>
            <person name="Schulz F."/>
            <person name="Roux S."/>
            <person name="Paez-Espino D."/>
            <person name="Jungbluth S."/>
            <person name="Walsh D.A."/>
            <person name="Denef V.J."/>
            <person name="McMahon K.D."/>
            <person name="Konstantinidis K.T."/>
            <person name="Eloe-Fadrosh E.A."/>
            <person name="Kyrpides N.C."/>
            <person name="Woyke T."/>
        </authorList>
    </citation>
    <scope>NUCLEOTIDE SEQUENCE</scope>
    <source>
        <strain evidence="2">GVMAG-M-3300023184-13</strain>
    </source>
</reference>
<evidence type="ECO:0000313" key="2">
    <source>
        <dbReference type="EMBL" id="QHT81691.1"/>
    </source>
</evidence>
<sequence length="140" mass="16376">MATHLHYFKYNVVKKEIILRSIKIIDIIHLTILNFLAGYLISHYINTLFPEFDPNYNHNKFLLLLEVLLQISIIGVLIYLLRNVISLIPFPLNNIYGFDHSKMNRLPYGQIALSFGIFSAQFILKNKLEYLLKSKNLIPI</sequence>
<dbReference type="AlphaFoldDB" id="A0A6C0HLX8"/>
<dbReference type="EMBL" id="MN739988">
    <property type="protein sequence ID" value="QHT81691.1"/>
    <property type="molecule type" value="Genomic_DNA"/>
</dbReference>
<organism evidence="2">
    <name type="scientific">viral metagenome</name>
    <dbReference type="NCBI Taxonomy" id="1070528"/>
    <lineage>
        <taxon>unclassified sequences</taxon>
        <taxon>metagenomes</taxon>
        <taxon>organismal metagenomes</taxon>
    </lineage>
</organism>
<feature type="transmembrane region" description="Helical" evidence="1">
    <location>
        <begin position="106"/>
        <end position="124"/>
    </location>
</feature>
<keyword evidence="1" id="KW-1133">Transmembrane helix</keyword>
<feature type="transmembrane region" description="Helical" evidence="1">
    <location>
        <begin position="61"/>
        <end position="85"/>
    </location>
</feature>
<protein>
    <submittedName>
        <fullName evidence="2">Uncharacterized protein</fullName>
    </submittedName>
</protein>
<evidence type="ECO:0000256" key="1">
    <source>
        <dbReference type="SAM" id="Phobius"/>
    </source>
</evidence>
<accession>A0A6C0HLX8</accession>
<feature type="transmembrane region" description="Helical" evidence="1">
    <location>
        <begin position="21"/>
        <end position="41"/>
    </location>
</feature>
<keyword evidence="1" id="KW-0812">Transmembrane</keyword>
<name>A0A6C0HLX8_9ZZZZ</name>
<proteinExistence type="predicted"/>